<organism evidence="1 2">
    <name type="scientific">Marchantia polymorpha</name>
    <name type="common">Common liverwort</name>
    <name type="synonym">Marchantia aquatica</name>
    <dbReference type="NCBI Taxonomy" id="3197"/>
    <lineage>
        <taxon>Eukaryota</taxon>
        <taxon>Viridiplantae</taxon>
        <taxon>Streptophyta</taxon>
        <taxon>Embryophyta</taxon>
        <taxon>Marchantiophyta</taxon>
        <taxon>Marchantiopsida</taxon>
        <taxon>Marchantiidae</taxon>
        <taxon>Marchantiales</taxon>
        <taxon>Marchantiaceae</taxon>
        <taxon>Marchantia</taxon>
    </lineage>
</organism>
<name>A0A2R6XKP8_MARPO</name>
<sequence length="89" mass="9985">MNRYSVAVLASPGSECHSGVHVELLHGFVHRGRERGSIAHHVHERSPQSHCTIIGSIPFRPEGEKVIFDVYICLCLFCKCLPSQLFRIS</sequence>
<dbReference type="Proteomes" id="UP000244005">
    <property type="component" value="Unassembled WGS sequence"/>
</dbReference>
<keyword evidence="2" id="KW-1185">Reference proteome</keyword>
<protein>
    <submittedName>
        <fullName evidence="1">Uncharacterized protein</fullName>
    </submittedName>
</protein>
<dbReference type="Gramene" id="Mp5g23690.1">
    <property type="protein sequence ID" value="Mp5g23690.1.cds1"/>
    <property type="gene ID" value="Mp5g23690"/>
</dbReference>
<proteinExistence type="predicted"/>
<reference evidence="2" key="1">
    <citation type="journal article" date="2017" name="Cell">
        <title>Insights into land plant evolution garnered from the Marchantia polymorpha genome.</title>
        <authorList>
            <person name="Bowman J.L."/>
            <person name="Kohchi T."/>
            <person name="Yamato K.T."/>
            <person name="Jenkins J."/>
            <person name="Shu S."/>
            <person name="Ishizaki K."/>
            <person name="Yamaoka S."/>
            <person name="Nishihama R."/>
            <person name="Nakamura Y."/>
            <person name="Berger F."/>
            <person name="Adam C."/>
            <person name="Aki S.S."/>
            <person name="Althoff F."/>
            <person name="Araki T."/>
            <person name="Arteaga-Vazquez M.A."/>
            <person name="Balasubrmanian S."/>
            <person name="Barry K."/>
            <person name="Bauer D."/>
            <person name="Boehm C.R."/>
            <person name="Briginshaw L."/>
            <person name="Caballero-Perez J."/>
            <person name="Catarino B."/>
            <person name="Chen F."/>
            <person name="Chiyoda S."/>
            <person name="Chovatia M."/>
            <person name="Davies K.M."/>
            <person name="Delmans M."/>
            <person name="Demura T."/>
            <person name="Dierschke T."/>
            <person name="Dolan L."/>
            <person name="Dorantes-Acosta A.E."/>
            <person name="Eklund D.M."/>
            <person name="Florent S.N."/>
            <person name="Flores-Sandoval E."/>
            <person name="Fujiyama A."/>
            <person name="Fukuzawa H."/>
            <person name="Galik B."/>
            <person name="Grimanelli D."/>
            <person name="Grimwood J."/>
            <person name="Grossniklaus U."/>
            <person name="Hamada T."/>
            <person name="Haseloff J."/>
            <person name="Hetherington A.J."/>
            <person name="Higo A."/>
            <person name="Hirakawa Y."/>
            <person name="Hundley H.N."/>
            <person name="Ikeda Y."/>
            <person name="Inoue K."/>
            <person name="Inoue S.I."/>
            <person name="Ishida S."/>
            <person name="Jia Q."/>
            <person name="Kakita M."/>
            <person name="Kanazawa T."/>
            <person name="Kawai Y."/>
            <person name="Kawashima T."/>
            <person name="Kennedy M."/>
            <person name="Kinose K."/>
            <person name="Kinoshita T."/>
            <person name="Kohara Y."/>
            <person name="Koide E."/>
            <person name="Komatsu K."/>
            <person name="Kopischke S."/>
            <person name="Kubo M."/>
            <person name="Kyozuka J."/>
            <person name="Lagercrantz U."/>
            <person name="Lin S.S."/>
            <person name="Lindquist E."/>
            <person name="Lipzen A.M."/>
            <person name="Lu C.W."/>
            <person name="De Luna E."/>
            <person name="Martienssen R.A."/>
            <person name="Minamino N."/>
            <person name="Mizutani M."/>
            <person name="Mizutani M."/>
            <person name="Mochizuki N."/>
            <person name="Monte I."/>
            <person name="Mosher R."/>
            <person name="Nagasaki H."/>
            <person name="Nakagami H."/>
            <person name="Naramoto S."/>
            <person name="Nishitani K."/>
            <person name="Ohtani M."/>
            <person name="Okamoto T."/>
            <person name="Okumura M."/>
            <person name="Phillips J."/>
            <person name="Pollak B."/>
            <person name="Reinders A."/>
            <person name="Rovekamp M."/>
            <person name="Sano R."/>
            <person name="Sawa S."/>
            <person name="Schmid M.W."/>
            <person name="Shirakawa M."/>
            <person name="Solano R."/>
            <person name="Spunde A."/>
            <person name="Suetsugu N."/>
            <person name="Sugano S."/>
            <person name="Sugiyama A."/>
            <person name="Sun R."/>
            <person name="Suzuki Y."/>
            <person name="Takenaka M."/>
            <person name="Takezawa D."/>
            <person name="Tomogane H."/>
            <person name="Tsuzuki M."/>
            <person name="Ueda T."/>
            <person name="Umeda M."/>
            <person name="Ward J.M."/>
            <person name="Watanabe Y."/>
            <person name="Yazaki K."/>
            <person name="Yokoyama R."/>
            <person name="Yoshitake Y."/>
            <person name="Yotsui I."/>
            <person name="Zachgo S."/>
            <person name="Schmutz J."/>
        </authorList>
    </citation>
    <scope>NUCLEOTIDE SEQUENCE [LARGE SCALE GENOMIC DNA]</scope>
    <source>
        <strain evidence="2">Tak-1</strain>
    </source>
</reference>
<gene>
    <name evidence="1" type="ORF">MARPO_0010s0087</name>
</gene>
<dbReference type="AlphaFoldDB" id="A0A2R6XKP8"/>
<evidence type="ECO:0000313" key="2">
    <source>
        <dbReference type="Proteomes" id="UP000244005"/>
    </source>
</evidence>
<evidence type="ECO:0000313" key="1">
    <source>
        <dbReference type="EMBL" id="PTQ46688.1"/>
    </source>
</evidence>
<accession>A0A2R6XKP8</accession>
<dbReference type="EMBL" id="KZ772682">
    <property type="protein sequence ID" value="PTQ46688.1"/>
    <property type="molecule type" value="Genomic_DNA"/>
</dbReference>